<evidence type="ECO:0000256" key="1">
    <source>
        <dbReference type="SAM" id="MobiDB-lite"/>
    </source>
</evidence>
<organism evidence="2 3">
    <name type="scientific">Streptomyces griseoloalbus</name>
    <dbReference type="NCBI Taxonomy" id="67303"/>
    <lineage>
        <taxon>Bacteria</taxon>
        <taxon>Bacillati</taxon>
        <taxon>Actinomycetota</taxon>
        <taxon>Actinomycetes</taxon>
        <taxon>Kitasatosporales</taxon>
        <taxon>Streptomycetaceae</taxon>
        <taxon>Streptomyces</taxon>
    </lineage>
</organism>
<dbReference type="AlphaFoldDB" id="A0A7W8BQI4"/>
<accession>A0A7W8BQI4</accession>
<name>A0A7W8BQI4_9ACTN</name>
<gene>
    <name evidence="2" type="ORF">FHS32_004503</name>
</gene>
<dbReference type="EMBL" id="JACHJE010000010">
    <property type="protein sequence ID" value="MBB5127750.1"/>
    <property type="molecule type" value="Genomic_DNA"/>
</dbReference>
<comment type="caution">
    <text evidence="2">The sequence shown here is derived from an EMBL/GenBank/DDBJ whole genome shotgun (WGS) entry which is preliminary data.</text>
</comment>
<protein>
    <submittedName>
        <fullName evidence="2">Uncharacterized protein</fullName>
    </submittedName>
</protein>
<feature type="compositionally biased region" description="Basic residues" evidence="1">
    <location>
        <begin position="39"/>
        <end position="51"/>
    </location>
</feature>
<reference evidence="2 3" key="1">
    <citation type="submission" date="2020-08" db="EMBL/GenBank/DDBJ databases">
        <title>Genomic Encyclopedia of Type Strains, Phase III (KMG-III): the genomes of soil and plant-associated and newly described type strains.</title>
        <authorList>
            <person name="Whitman W."/>
        </authorList>
    </citation>
    <scope>NUCLEOTIDE SEQUENCE [LARGE SCALE GENOMIC DNA]</scope>
    <source>
        <strain evidence="2 3">CECT 3226</strain>
    </source>
</reference>
<evidence type="ECO:0000313" key="2">
    <source>
        <dbReference type="EMBL" id="MBB5127750.1"/>
    </source>
</evidence>
<keyword evidence="3" id="KW-1185">Reference proteome</keyword>
<evidence type="ECO:0000313" key="3">
    <source>
        <dbReference type="Proteomes" id="UP000568022"/>
    </source>
</evidence>
<proteinExistence type="predicted"/>
<sequence>MDHLPSTEAAVTALRALADVYEREIGFTHDIGADQTSRRTARGRRRHHRVR</sequence>
<feature type="region of interest" description="Disordered" evidence="1">
    <location>
        <begin position="32"/>
        <end position="51"/>
    </location>
</feature>
<dbReference type="Proteomes" id="UP000568022">
    <property type="component" value="Unassembled WGS sequence"/>
</dbReference>